<sequence length="368" mass="39724">MNSPTNNPPDSDLFYMHRALELARNSIFSAAPNPRVGCVIVKNHTIIGEGWHQRAGEAHAEINALNAAGTQARDATVYVTLEPCAHFGRTPPCTHALIAAGVKRVVIACSDPNPLVAGKGIAALRAAGISVEQGICAQEALQLNRPFFHRMRWGRPWVTLKIAASMDGRTALANGESQWITGELARKDVHFHRLAADAVLAGTGSVIGDNARLTARFPTDLPANPPLRVVIDSQLKTPANAALFCDPSPILMVTTQPPPQSFPQMVEYLSLPATEQGKVPLSALLDELGRRQINHLFVEAGMQLAGAFLTEQLVDEILLYLAPTFLGDSARPLVALPPLAHLSDRMRFSIADAHLIGDDWRLSLLVNP</sequence>
<feature type="binding site" evidence="15">
    <location>
        <position position="299"/>
    </location>
    <ligand>
        <name>substrate</name>
    </ligand>
</feature>
<dbReference type="GO" id="GO:0009231">
    <property type="term" value="P:riboflavin biosynthetic process"/>
    <property type="evidence" value="ECO:0007669"/>
    <property type="project" value="UniProtKB-UniPathway"/>
</dbReference>
<feature type="binding site" evidence="15">
    <location>
        <position position="163"/>
    </location>
    <ligand>
        <name>NADP(+)</name>
        <dbReference type="ChEBI" id="CHEBI:58349"/>
    </ligand>
</feature>
<dbReference type="EC" id="3.5.4.26" evidence="13"/>
<dbReference type="PANTHER" id="PTHR38011">
    <property type="entry name" value="DIHYDROFOLATE REDUCTASE FAMILY PROTEIN (AFU_ORTHOLOGUE AFUA_8G06820)"/>
    <property type="match status" value="1"/>
</dbReference>
<dbReference type="InterPro" id="IPR050765">
    <property type="entry name" value="Riboflavin_Biosynth_HTPR"/>
</dbReference>
<dbReference type="NCBIfam" id="TIGR00227">
    <property type="entry name" value="ribD_Cterm"/>
    <property type="match status" value="1"/>
</dbReference>
<dbReference type="EC" id="1.1.1.193" evidence="13"/>
<evidence type="ECO:0000256" key="5">
    <source>
        <dbReference type="ARBA" id="ARBA00007417"/>
    </source>
</evidence>
<feature type="binding site" evidence="16">
    <location>
        <position position="93"/>
    </location>
    <ligand>
        <name>Zn(2+)</name>
        <dbReference type="ChEBI" id="CHEBI:29105"/>
        <note>catalytic</note>
    </ligand>
</feature>
<dbReference type="InterPro" id="IPR004794">
    <property type="entry name" value="Eubact_RibD"/>
</dbReference>
<evidence type="ECO:0000313" key="18">
    <source>
        <dbReference type="EMBL" id="ABQ13833.1"/>
    </source>
</evidence>
<comment type="similarity">
    <text evidence="4 13">In the N-terminal section; belongs to the cytidine and deoxycytidylate deaminase family.</text>
</comment>
<dbReference type="Proteomes" id="UP000000248">
    <property type="component" value="Chromosome"/>
</dbReference>
<evidence type="ECO:0000256" key="12">
    <source>
        <dbReference type="ARBA" id="ARBA00023268"/>
    </source>
</evidence>
<dbReference type="InterPro" id="IPR002734">
    <property type="entry name" value="RibDG_C"/>
</dbReference>
<keyword evidence="11 13" id="KW-0560">Oxidoreductase</keyword>
<comment type="pathway">
    <text evidence="2 13">Cofactor biosynthesis; riboflavin biosynthesis; 5-amino-6-(D-ribitylamino)uracil from GTP: step 2/4.</text>
</comment>
<dbReference type="eggNOG" id="COG1985">
    <property type="taxonomic scope" value="Bacteria"/>
</dbReference>
<evidence type="ECO:0000256" key="3">
    <source>
        <dbReference type="ARBA" id="ARBA00004910"/>
    </source>
</evidence>
<dbReference type="InterPro" id="IPR016192">
    <property type="entry name" value="APOBEC/CMP_deaminase_Zn-bd"/>
</dbReference>
<evidence type="ECO:0000256" key="1">
    <source>
        <dbReference type="ARBA" id="ARBA00002151"/>
    </source>
</evidence>
<name>A5EVR5_DICNV</name>
<dbReference type="Pfam" id="PF01872">
    <property type="entry name" value="RibD_C"/>
    <property type="match status" value="1"/>
</dbReference>
<reference evidence="18 19" key="1">
    <citation type="journal article" date="2007" name="Nat. Biotechnol.">
        <title>Genome sequence and identification of candidate vaccine antigens from the animal pathogen Dichelobacter nodosus.</title>
        <authorList>
            <person name="Myers G.S."/>
            <person name="Parker D."/>
            <person name="Al-Hasani K."/>
            <person name="Kennan R.M."/>
            <person name="Seemann T."/>
            <person name="Ren Q."/>
            <person name="Badger J.H."/>
            <person name="Selengut J.D."/>
            <person name="Deboy R.T."/>
            <person name="Tettelin H."/>
            <person name="Boyce J.D."/>
            <person name="McCarl V.P."/>
            <person name="Han X."/>
            <person name="Nelson W.C."/>
            <person name="Madupu R."/>
            <person name="Mohamoud Y."/>
            <person name="Holley T."/>
            <person name="Fedorova N."/>
            <person name="Khouri H."/>
            <person name="Bottomley S.P."/>
            <person name="Whittington R.J."/>
            <person name="Adler B."/>
            <person name="Songer J.G."/>
            <person name="Rood J.I."/>
            <person name="Paulsen I.T."/>
        </authorList>
    </citation>
    <scope>NUCLEOTIDE SEQUENCE [LARGE SCALE GENOMIC DNA]</scope>
    <source>
        <strain evidence="18 19">VCS1703A</strain>
    </source>
</reference>
<proteinExistence type="inferred from homology"/>
<dbReference type="FunFam" id="3.40.140.10:FF:000025">
    <property type="entry name" value="Riboflavin biosynthesis protein RibD"/>
    <property type="match status" value="1"/>
</dbReference>
<dbReference type="Gene3D" id="3.40.430.10">
    <property type="entry name" value="Dihydrofolate Reductase, subunit A"/>
    <property type="match status" value="1"/>
</dbReference>
<dbReference type="InterPro" id="IPR011549">
    <property type="entry name" value="RibD_C"/>
</dbReference>
<keyword evidence="7 13" id="KW-0479">Metal-binding</keyword>
<feature type="binding site" evidence="15">
    <location>
        <begin position="301"/>
        <end position="307"/>
    </location>
    <ligand>
        <name>NADP(+)</name>
        <dbReference type="ChEBI" id="CHEBI:58349"/>
    </ligand>
</feature>
<keyword evidence="6 13" id="KW-0686">Riboflavin biosynthesis</keyword>
<keyword evidence="19" id="KW-1185">Reference proteome</keyword>
<dbReference type="UniPathway" id="UPA00275">
    <property type="reaction ID" value="UER00401"/>
</dbReference>
<feature type="binding site" evidence="15">
    <location>
        <position position="213"/>
    </location>
    <ligand>
        <name>substrate</name>
    </ligand>
</feature>
<feature type="binding site" evidence="15">
    <location>
        <position position="209"/>
    </location>
    <ligand>
        <name>NADP(+)</name>
        <dbReference type="ChEBI" id="CHEBI:58349"/>
    </ligand>
</feature>
<evidence type="ECO:0000256" key="7">
    <source>
        <dbReference type="ARBA" id="ARBA00022723"/>
    </source>
</evidence>
<dbReference type="SUPFAM" id="SSF53597">
    <property type="entry name" value="Dihydrofolate reductase-like"/>
    <property type="match status" value="1"/>
</dbReference>
<dbReference type="GO" id="GO:0008835">
    <property type="term" value="F:diaminohydroxyphosphoribosylaminopyrimidine deaminase activity"/>
    <property type="evidence" value="ECO:0007669"/>
    <property type="project" value="UniProtKB-EC"/>
</dbReference>
<evidence type="ECO:0000313" key="19">
    <source>
        <dbReference type="Proteomes" id="UP000000248"/>
    </source>
</evidence>
<evidence type="ECO:0000256" key="9">
    <source>
        <dbReference type="ARBA" id="ARBA00022833"/>
    </source>
</evidence>
<feature type="domain" description="CMP/dCMP-type deaminase" evidence="17">
    <location>
        <begin position="10"/>
        <end position="132"/>
    </location>
</feature>
<organism evidence="18 19">
    <name type="scientific">Dichelobacter nodosus (strain VCS1703A)</name>
    <dbReference type="NCBI Taxonomy" id="246195"/>
    <lineage>
        <taxon>Bacteria</taxon>
        <taxon>Pseudomonadati</taxon>
        <taxon>Pseudomonadota</taxon>
        <taxon>Gammaproteobacteria</taxon>
        <taxon>Cardiobacteriales</taxon>
        <taxon>Cardiobacteriaceae</taxon>
        <taxon>Dichelobacter</taxon>
    </lineage>
</organism>
<dbReference type="AlphaFoldDB" id="A5EVR5"/>
<dbReference type="InterPro" id="IPR024072">
    <property type="entry name" value="DHFR-like_dom_sf"/>
</dbReference>
<dbReference type="CDD" id="cd01284">
    <property type="entry name" value="Riboflavin_deaminase-reductase"/>
    <property type="match status" value="1"/>
</dbReference>
<dbReference type="InterPro" id="IPR002125">
    <property type="entry name" value="CMP_dCMP_dom"/>
</dbReference>
<keyword evidence="9 13" id="KW-0862">Zinc</keyword>
<keyword evidence="12" id="KW-0511">Multifunctional enzyme</keyword>
<dbReference type="GO" id="GO:0008270">
    <property type="term" value="F:zinc ion binding"/>
    <property type="evidence" value="ECO:0007669"/>
    <property type="project" value="InterPro"/>
</dbReference>
<feature type="binding site" evidence="15">
    <location>
        <position position="233"/>
    </location>
    <ligand>
        <name>NADP(+)</name>
        <dbReference type="ChEBI" id="CHEBI:58349"/>
    </ligand>
</feature>
<evidence type="ECO:0000256" key="11">
    <source>
        <dbReference type="ARBA" id="ARBA00023002"/>
    </source>
</evidence>
<dbReference type="GO" id="GO:0008703">
    <property type="term" value="F:5-amino-6-(5-phosphoribosylamino)uracil reductase activity"/>
    <property type="evidence" value="ECO:0007669"/>
    <property type="project" value="UniProtKB-EC"/>
</dbReference>
<protein>
    <recommendedName>
        <fullName evidence="13">Riboflavin biosynthesis protein RibD</fullName>
    </recommendedName>
    <domain>
        <recommendedName>
            <fullName evidence="13">Diaminohydroxyphosphoribosylaminopyrimidine deaminase</fullName>
            <shortName evidence="13">DRAP deaminase</shortName>
            <ecNumber evidence="13">3.5.4.26</ecNumber>
        </recommendedName>
        <alternativeName>
            <fullName evidence="13">Riboflavin-specific deaminase</fullName>
        </alternativeName>
    </domain>
    <domain>
        <recommendedName>
            <fullName evidence="13">5-amino-6-(5-phosphoribosylamino)uracil reductase</fullName>
            <ecNumber evidence="13">1.1.1.193</ecNumber>
        </recommendedName>
        <alternativeName>
            <fullName evidence="13">HTP reductase</fullName>
        </alternativeName>
    </domain>
</protein>
<evidence type="ECO:0000256" key="8">
    <source>
        <dbReference type="ARBA" id="ARBA00022801"/>
    </source>
</evidence>
<keyword evidence="10 13" id="KW-0521">NADP</keyword>
<comment type="catalytic activity">
    <reaction evidence="13">
        <text>5-amino-6-(5-phospho-D-ribitylamino)uracil + NADP(+) = 5-amino-6-(5-phospho-D-ribosylamino)uracil + NADPH + H(+)</text>
        <dbReference type="Rhea" id="RHEA:17845"/>
        <dbReference type="ChEBI" id="CHEBI:15378"/>
        <dbReference type="ChEBI" id="CHEBI:57783"/>
        <dbReference type="ChEBI" id="CHEBI:58349"/>
        <dbReference type="ChEBI" id="CHEBI:58421"/>
        <dbReference type="ChEBI" id="CHEBI:58453"/>
        <dbReference type="EC" id="1.1.1.193"/>
    </reaction>
</comment>
<feature type="binding site" evidence="15">
    <location>
        <position position="177"/>
    </location>
    <ligand>
        <name>substrate</name>
    </ligand>
</feature>
<dbReference type="STRING" id="246195.DNO_0474"/>
<dbReference type="RefSeq" id="WP_012030810.1">
    <property type="nucleotide sequence ID" value="NC_009446.1"/>
</dbReference>
<accession>A5EVR5</accession>
<dbReference type="Gene3D" id="3.40.140.10">
    <property type="entry name" value="Cytidine Deaminase, domain 2"/>
    <property type="match status" value="1"/>
</dbReference>
<dbReference type="NCBIfam" id="TIGR00326">
    <property type="entry name" value="eubact_ribD"/>
    <property type="match status" value="1"/>
</dbReference>
<evidence type="ECO:0000256" key="15">
    <source>
        <dbReference type="PIRSR" id="PIRSR006769-2"/>
    </source>
</evidence>
<evidence type="ECO:0000256" key="10">
    <source>
        <dbReference type="ARBA" id="ARBA00022857"/>
    </source>
</evidence>
<feature type="binding site" evidence="16">
    <location>
        <position position="84"/>
    </location>
    <ligand>
        <name>Zn(2+)</name>
        <dbReference type="ChEBI" id="CHEBI:29105"/>
        <note>catalytic</note>
    </ligand>
</feature>
<dbReference type="EMBL" id="CP000513">
    <property type="protein sequence ID" value="ABQ13833.1"/>
    <property type="molecule type" value="Genomic_DNA"/>
</dbReference>
<evidence type="ECO:0000259" key="17">
    <source>
        <dbReference type="PROSITE" id="PS51747"/>
    </source>
</evidence>
<dbReference type="PROSITE" id="PS00903">
    <property type="entry name" value="CYT_DCMP_DEAMINASES_1"/>
    <property type="match status" value="1"/>
</dbReference>
<comment type="similarity">
    <text evidence="5 13">In the C-terminal section; belongs to the HTP reductase family.</text>
</comment>
<dbReference type="InterPro" id="IPR016193">
    <property type="entry name" value="Cytidine_deaminase-like"/>
</dbReference>
<feature type="active site" description="Proton donor" evidence="14">
    <location>
        <position position="61"/>
    </location>
</feature>
<dbReference type="eggNOG" id="COG0117">
    <property type="taxonomic scope" value="Bacteria"/>
</dbReference>
<dbReference type="KEGG" id="dno:DNO_0474"/>
<dbReference type="Pfam" id="PF00383">
    <property type="entry name" value="dCMP_cyt_deam_1"/>
    <property type="match status" value="1"/>
</dbReference>
<dbReference type="PANTHER" id="PTHR38011:SF7">
    <property type="entry name" value="2,5-DIAMINO-6-RIBOSYLAMINO-4(3H)-PYRIMIDINONE 5'-PHOSPHATE REDUCTASE"/>
    <property type="match status" value="1"/>
</dbReference>
<comment type="pathway">
    <text evidence="3 13">Cofactor biosynthesis; riboflavin biosynthesis; 5-amino-6-(D-ribitylamino)uracil from GTP: step 3/4.</text>
</comment>
<comment type="catalytic activity">
    <reaction evidence="13">
        <text>2,5-diamino-6-hydroxy-4-(5-phosphoribosylamino)-pyrimidine + H2O + H(+) = 5-amino-6-(5-phospho-D-ribosylamino)uracil + NH4(+)</text>
        <dbReference type="Rhea" id="RHEA:21868"/>
        <dbReference type="ChEBI" id="CHEBI:15377"/>
        <dbReference type="ChEBI" id="CHEBI:15378"/>
        <dbReference type="ChEBI" id="CHEBI:28938"/>
        <dbReference type="ChEBI" id="CHEBI:58453"/>
        <dbReference type="ChEBI" id="CHEBI:58614"/>
        <dbReference type="EC" id="3.5.4.26"/>
    </reaction>
</comment>
<dbReference type="PIRSF" id="PIRSF006769">
    <property type="entry name" value="RibD"/>
    <property type="match status" value="1"/>
</dbReference>
<feature type="binding site" evidence="15">
    <location>
        <position position="179"/>
    </location>
    <ligand>
        <name>NADP(+)</name>
        <dbReference type="ChEBI" id="CHEBI:58349"/>
    </ligand>
</feature>
<evidence type="ECO:0000256" key="14">
    <source>
        <dbReference type="PIRSR" id="PIRSR006769-1"/>
    </source>
</evidence>
<feature type="binding site" evidence="15">
    <location>
        <position position="193"/>
    </location>
    <ligand>
        <name>substrate</name>
    </ligand>
</feature>
<comment type="function">
    <text evidence="1 13">Converts 2,5-diamino-6-(ribosylamino)-4(3h)-pyrimidinone 5'-phosphate into 5-amino-6-(ribosylamino)-2,4(1h,3h)-pyrimidinedione 5'-phosphate.</text>
</comment>
<dbReference type="SUPFAM" id="SSF53927">
    <property type="entry name" value="Cytidine deaminase-like"/>
    <property type="match status" value="1"/>
</dbReference>
<feature type="binding site" evidence="15">
    <location>
        <position position="216"/>
    </location>
    <ligand>
        <name>substrate</name>
    </ligand>
</feature>
<dbReference type="HOGENOM" id="CLU_036590_1_2_6"/>
<evidence type="ECO:0000256" key="2">
    <source>
        <dbReference type="ARBA" id="ARBA00004882"/>
    </source>
</evidence>
<comment type="cofactor">
    <cofactor evidence="13 16">
        <name>Zn(2+)</name>
        <dbReference type="ChEBI" id="CHEBI:29105"/>
    </cofactor>
    <text evidence="13 16">Binds 1 zinc ion.</text>
</comment>
<keyword evidence="8 13" id="KW-0378">Hydrolase</keyword>
<dbReference type="GO" id="GO:0050661">
    <property type="term" value="F:NADP binding"/>
    <property type="evidence" value="ECO:0007669"/>
    <property type="project" value="InterPro"/>
</dbReference>
<feature type="binding site" evidence="16">
    <location>
        <position position="59"/>
    </location>
    <ligand>
        <name>Zn(2+)</name>
        <dbReference type="ChEBI" id="CHEBI:29105"/>
        <note>catalytic</note>
    </ligand>
</feature>
<evidence type="ECO:0000256" key="13">
    <source>
        <dbReference type="PIRNR" id="PIRNR006769"/>
    </source>
</evidence>
<evidence type="ECO:0000256" key="6">
    <source>
        <dbReference type="ARBA" id="ARBA00022619"/>
    </source>
</evidence>
<evidence type="ECO:0000256" key="16">
    <source>
        <dbReference type="PIRSR" id="PIRSR006769-3"/>
    </source>
</evidence>
<evidence type="ECO:0000256" key="4">
    <source>
        <dbReference type="ARBA" id="ARBA00005259"/>
    </source>
</evidence>
<gene>
    <name evidence="18" type="primary">ribD</name>
    <name evidence="18" type="ordered locus">DNO_0474</name>
</gene>
<dbReference type="PROSITE" id="PS51747">
    <property type="entry name" value="CYT_DCMP_DEAMINASES_2"/>
    <property type="match status" value="1"/>
</dbReference>